<evidence type="ECO:0000256" key="2">
    <source>
        <dbReference type="SAM" id="Phobius"/>
    </source>
</evidence>
<evidence type="ECO:0008006" key="5">
    <source>
        <dbReference type="Google" id="ProtNLM"/>
    </source>
</evidence>
<feature type="region of interest" description="Disordered" evidence="1">
    <location>
        <begin position="210"/>
        <end position="244"/>
    </location>
</feature>
<dbReference type="VEuPathDB" id="FungiDB:PC110_g9729"/>
<dbReference type="Proteomes" id="UP000688947">
    <property type="component" value="Unassembled WGS sequence"/>
</dbReference>
<keyword evidence="2" id="KW-0812">Transmembrane</keyword>
<feature type="compositionally biased region" description="Basic and acidic residues" evidence="1">
    <location>
        <begin position="22"/>
        <end position="33"/>
    </location>
</feature>
<dbReference type="OrthoDB" id="122760at2759"/>
<organism evidence="3 4">
    <name type="scientific">Phytophthora cactorum</name>
    <dbReference type="NCBI Taxonomy" id="29920"/>
    <lineage>
        <taxon>Eukaryota</taxon>
        <taxon>Sar</taxon>
        <taxon>Stramenopiles</taxon>
        <taxon>Oomycota</taxon>
        <taxon>Peronosporomycetes</taxon>
        <taxon>Peronosporales</taxon>
        <taxon>Peronosporaceae</taxon>
        <taxon>Phytophthora</taxon>
    </lineage>
</organism>
<evidence type="ECO:0000313" key="4">
    <source>
        <dbReference type="Proteomes" id="UP000688947"/>
    </source>
</evidence>
<gene>
    <name evidence="3" type="ORF">JG687_00008956</name>
</gene>
<dbReference type="AlphaFoldDB" id="A0A8T1UFC7"/>
<keyword evidence="2" id="KW-0472">Membrane</keyword>
<evidence type="ECO:0000256" key="1">
    <source>
        <dbReference type="SAM" id="MobiDB-lite"/>
    </source>
</evidence>
<sequence length="244" mass="27094">MKSQRAANYTATAARGQADTFKSPDGDPTDVHAYRSSSPVKLRSPSDAALLGTDDDRVDPGDDEGDDLVDDLDETADYAAFLQEQAEMRARFTFKDETRKTLGDKFIAAMRRKRRMLGRNENLRFRELYKPPEPIAVMLVIMVSTAVTLILTNIGLVEYAPMLFNEGFDDANFLLTTGGLDDKTLDAMQIQKAGHRAKLQKLYQLKEFLHVESEDEGSEEESDSSGDSDEESNSDESGSDDESS</sequence>
<comment type="caution">
    <text evidence="3">The sequence shown here is derived from an EMBL/GenBank/DDBJ whole genome shotgun (WGS) entry which is preliminary data.</text>
</comment>
<feature type="compositionally biased region" description="Polar residues" evidence="1">
    <location>
        <begin position="1"/>
        <end position="11"/>
    </location>
</feature>
<dbReference type="EMBL" id="JAENGZ010000449">
    <property type="protein sequence ID" value="KAG6959156.1"/>
    <property type="molecule type" value="Genomic_DNA"/>
</dbReference>
<feature type="region of interest" description="Disordered" evidence="1">
    <location>
        <begin position="1"/>
        <end position="65"/>
    </location>
</feature>
<reference evidence="3" key="1">
    <citation type="submission" date="2021-01" db="EMBL/GenBank/DDBJ databases">
        <title>Phytophthora aleatoria, a newly-described species from Pinus radiata is distinct from Phytophthora cactorum isolates based on comparative genomics.</title>
        <authorList>
            <person name="Mcdougal R."/>
            <person name="Panda P."/>
            <person name="Williams N."/>
            <person name="Studholme D.J."/>
        </authorList>
    </citation>
    <scope>NUCLEOTIDE SEQUENCE</scope>
    <source>
        <strain evidence="3">NZFS 3830</strain>
    </source>
</reference>
<accession>A0A8T1UFC7</accession>
<evidence type="ECO:0000313" key="3">
    <source>
        <dbReference type="EMBL" id="KAG6959156.1"/>
    </source>
</evidence>
<proteinExistence type="predicted"/>
<protein>
    <recommendedName>
        <fullName evidence="5">SAM domain-containing protein</fullName>
    </recommendedName>
</protein>
<keyword evidence="2" id="KW-1133">Transmembrane helix</keyword>
<feature type="transmembrane region" description="Helical" evidence="2">
    <location>
        <begin position="135"/>
        <end position="156"/>
    </location>
</feature>
<feature type="compositionally biased region" description="Acidic residues" evidence="1">
    <location>
        <begin position="213"/>
        <end position="244"/>
    </location>
</feature>
<name>A0A8T1UFC7_9STRA</name>